<dbReference type="PANTHER" id="PTHR46190:SF1">
    <property type="entry name" value="SI:CH211-201H21.5"/>
    <property type="match status" value="1"/>
</dbReference>
<gene>
    <name evidence="3" type="ORF">J437_LFUL008323</name>
</gene>
<feature type="domain" description="Inosine/uridine-preferring nucleoside hydrolase" evidence="2">
    <location>
        <begin position="30"/>
        <end position="324"/>
    </location>
</feature>
<comment type="similarity">
    <text evidence="1">Belongs to the IUNH family.</text>
</comment>
<evidence type="ECO:0000256" key="1">
    <source>
        <dbReference type="ARBA" id="ARBA00009176"/>
    </source>
</evidence>
<protein>
    <recommendedName>
        <fullName evidence="2">Inosine/uridine-preferring nucleoside hydrolase domain-containing protein</fullName>
    </recommendedName>
</protein>
<reference evidence="3" key="1">
    <citation type="submission" date="2013-04" db="EMBL/GenBank/DDBJ databases">
        <authorList>
            <person name="Qu J."/>
            <person name="Murali S.C."/>
            <person name="Bandaranaike D."/>
            <person name="Bellair M."/>
            <person name="Blankenburg K."/>
            <person name="Chao H."/>
            <person name="Dinh H."/>
            <person name="Doddapaneni H."/>
            <person name="Downs B."/>
            <person name="Dugan-Rocha S."/>
            <person name="Elkadiri S."/>
            <person name="Gnanaolivu R.D."/>
            <person name="Hernandez B."/>
            <person name="Javaid M."/>
            <person name="Jayaseelan J.C."/>
            <person name="Lee S."/>
            <person name="Li M."/>
            <person name="Ming W."/>
            <person name="Munidasa M."/>
            <person name="Muniz J."/>
            <person name="Nguyen L."/>
            <person name="Ongeri F."/>
            <person name="Osuji N."/>
            <person name="Pu L.-L."/>
            <person name="Puazo M."/>
            <person name="Qu C."/>
            <person name="Quiroz J."/>
            <person name="Raj R."/>
            <person name="Weissenberger G."/>
            <person name="Xin Y."/>
            <person name="Zou X."/>
            <person name="Han Y."/>
            <person name="Richards S."/>
            <person name="Worley K."/>
            <person name="Muzny D."/>
            <person name="Gibbs R."/>
        </authorList>
    </citation>
    <scope>NUCLEOTIDE SEQUENCE</scope>
    <source>
        <strain evidence="3">Sampled in the wild</strain>
    </source>
</reference>
<reference evidence="3" key="2">
    <citation type="submission" date="2017-10" db="EMBL/GenBank/DDBJ databases">
        <title>Ladona fulva Genome sequencing and assembly.</title>
        <authorList>
            <person name="Murali S."/>
            <person name="Richards S."/>
            <person name="Bandaranaike D."/>
            <person name="Bellair M."/>
            <person name="Blankenburg K."/>
            <person name="Chao H."/>
            <person name="Dinh H."/>
            <person name="Doddapaneni H."/>
            <person name="Dugan-Rocha S."/>
            <person name="Elkadiri S."/>
            <person name="Gnanaolivu R."/>
            <person name="Hernandez B."/>
            <person name="Skinner E."/>
            <person name="Javaid M."/>
            <person name="Lee S."/>
            <person name="Li M."/>
            <person name="Ming W."/>
            <person name="Munidasa M."/>
            <person name="Muniz J."/>
            <person name="Nguyen L."/>
            <person name="Hughes D."/>
            <person name="Osuji N."/>
            <person name="Pu L.-L."/>
            <person name="Puazo M."/>
            <person name="Qu C."/>
            <person name="Quiroz J."/>
            <person name="Raj R."/>
            <person name="Weissenberger G."/>
            <person name="Xin Y."/>
            <person name="Zou X."/>
            <person name="Han Y."/>
            <person name="Worley K."/>
            <person name="Muzny D."/>
            <person name="Gibbs R."/>
        </authorList>
    </citation>
    <scope>NUCLEOTIDE SEQUENCE</scope>
    <source>
        <strain evidence="3">Sampled in the wild</strain>
    </source>
</reference>
<dbReference type="InterPro" id="IPR001910">
    <property type="entry name" value="Inosine/uridine_hydrolase_dom"/>
</dbReference>
<dbReference type="InterPro" id="IPR052775">
    <property type="entry name" value="IUN_hydrolase"/>
</dbReference>
<dbReference type="AlphaFoldDB" id="A0A8K0K5N8"/>
<accession>A0A8K0K5N8</accession>
<dbReference type="OrthoDB" id="432381at2759"/>
<evidence type="ECO:0000313" key="4">
    <source>
        <dbReference type="Proteomes" id="UP000792457"/>
    </source>
</evidence>
<keyword evidence="4" id="KW-1185">Reference proteome</keyword>
<evidence type="ECO:0000313" key="3">
    <source>
        <dbReference type="EMBL" id="KAG8228827.1"/>
    </source>
</evidence>
<dbReference type="Gene3D" id="3.90.245.10">
    <property type="entry name" value="Ribonucleoside hydrolase-like"/>
    <property type="match status" value="1"/>
</dbReference>
<dbReference type="SUPFAM" id="SSF53590">
    <property type="entry name" value="Nucleoside hydrolase"/>
    <property type="match status" value="1"/>
</dbReference>
<dbReference type="EMBL" id="KZ308392">
    <property type="protein sequence ID" value="KAG8228827.1"/>
    <property type="molecule type" value="Genomic_DNA"/>
</dbReference>
<dbReference type="Pfam" id="PF01156">
    <property type="entry name" value="IU_nuc_hydro"/>
    <property type="match status" value="1"/>
</dbReference>
<proteinExistence type="inferred from homology"/>
<comment type="caution">
    <text evidence="3">The sequence shown here is derived from an EMBL/GenBank/DDBJ whole genome shotgun (WGS) entry which is preliminary data.</text>
</comment>
<dbReference type="GO" id="GO:0016799">
    <property type="term" value="F:hydrolase activity, hydrolyzing N-glycosyl compounds"/>
    <property type="evidence" value="ECO:0007669"/>
    <property type="project" value="InterPro"/>
</dbReference>
<dbReference type="PANTHER" id="PTHR46190">
    <property type="entry name" value="SI:CH211-201H21.5-RELATED"/>
    <property type="match status" value="1"/>
</dbReference>
<dbReference type="Proteomes" id="UP000792457">
    <property type="component" value="Unassembled WGS sequence"/>
</dbReference>
<organism evidence="3 4">
    <name type="scientific">Ladona fulva</name>
    <name type="common">Scarce chaser dragonfly</name>
    <name type="synonym">Libellula fulva</name>
    <dbReference type="NCBI Taxonomy" id="123851"/>
    <lineage>
        <taxon>Eukaryota</taxon>
        <taxon>Metazoa</taxon>
        <taxon>Ecdysozoa</taxon>
        <taxon>Arthropoda</taxon>
        <taxon>Hexapoda</taxon>
        <taxon>Insecta</taxon>
        <taxon>Pterygota</taxon>
        <taxon>Palaeoptera</taxon>
        <taxon>Odonata</taxon>
        <taxon>Epiprocta</taxon>
        <taxon>Anisoptera</taxon>
        <taxon>Libelluloidea</taxon>
        <taxon>Libellulidae</taxon>
        <taxon>Ladona</taxon>
    </lineage>
</organism>
<dbReference type="InterPro" id="IPR036452">
    <property type="entry name" value="Ribo_hydro-like"/>
</dbReference>
<sequence>MLIWDGFFRPGVLGSIIEFDNPERYANGKVIMDVDPGADDGMAILLMTSKLAKREKGINVIAITCVSGNTGIDNAVANTLKVLKTAGRLDIPVYKGADRPLLRNSTTDHFFGNDGFGDFNYHNAPKPMEYLQKEHAVLTLIRLVSQYPGEVTLMALGPLTNVALALKLYPNFLEDLKKLVVLGGSVNGVGNVKPALEFNFYFDPEAANIVLSAATKPICLVPWESSWRQNVMGPIKSPAIQLLNKAERIYNRTDDQWINADSFAAVLVLRRESSTLAHTKTFCGGNPQYAEVVVDCGKIGGAVIVDYANNLKKNPNIEIIEAFHPKIYEETILRYLS</sequence>
<evidence type="ECO:0000259" key="2">
    <source>
        <dbReference type="Pfam" id="PF01156"/>
    </source>
</evidence>
<name>A0A8K0K5N8_LADFU</name>